<keyword evidence="8 11" id="KW-1133">Transmembrane helix</keyword>
<name>A0AAW0JRA2_QUESU</name>
<keyword evidence="13" id="KW-1185">Reference proteome</keyword>
<proteinExistence type="inferred from homology"/>
<dbReference type="AlphaFoldDB" id="A0AAW0JRA2"/>
<dbReference type="PANTHER" id="PTHR48062:SF52">
    <property type="entry name" value="RECEPTOR-LIKE PROTEIN 8-RELATED"/>
    <property type="match status" value="1"/>
</dbReference>
<evidence type="ECO:0000256" key="9">
    <source>
        <dbReference type="ARBA" id="ARBA00023136"/>
    </source>
</evidence>
<dbReference type="PANTHER" id="PTHR48062">
    <property type="entry name" value="RECEPTOR-LIKE PROTEIN 14"/>
    <property type="match status" value="1"/>
</dbReference>
<evidence type="ECO:0000313" key="13">
    <source>
        <dbReference type="Proteomes" id="UP000237347"/>
    </source>
</evidence>
<reference evidence="12 13" key="1">
    <citation type="journal article" date="2018" name="Sci. Data">
        <title>The draft genome sequence of cork oak.</title>
        <authorList>
            <person name="Ramos A.M."/>
            <person name="Usie A."/>
            <person name="Barbosa P."/>
            <person name="Barros P.M."/>
            <person name="Capote T."/>
            <person name="Chaves I."/>
            <person name="Simoes F."/>
            <person name="Abreu I."/>
            <person name="Carrasquinho I."/>
            <person name="Faro C."/>
            <person name="Guimaraes J.B."/>
            <person name="Mendonca D."/>
            <person name="Nobrega F."/>
            <person name="Rodrigues L."/>
            <person name="Saibo N.J.M."/>
            <person name="Varela M.C."/>
            <person name="Egas C."/>
            <person name="Matos J."/>
            <person name="Miguel C.M."/>
            <person name="Oliveira M.M."/>
            <person name="Ricardo C.P."/>
            <person name="Goncalves S."/>
        </authorList>
    </citation>
    <scope>NUCLEOTIDE SEQUENCE [LARGE SCALE GENOMIC DNA]</scope>
    <source>
        <strain evidence="13">cv. HL8</strain>
    </source>
</reference>
<dbReference type="Pfam" id="PF00560">
    <property type="entry name" value="LRR_1"/>
    <property type="match status" value="4"/>
</dbReference>
<evidence type="ECO:0000256" key="4">
    <source>
        <dbReference type="ARBA" id="ARBA00022614"/>
    </source>
</evidence>
<keyword evidence="4" id="KW-0433">Leucine-rich repeat</keyword>
<evidence type="ECO:0000256" key="3">
    <source>
        <dbReference type="ARBA" id="ARBA00022475"/>
    </source>
</evidence>
<dbReference type="FunFam" id="3.80.10.10:FF:000383">
    <property type="entry name" value="Leucine-rich repeat receptor protein kinase EMS1"/>
    <property type="match status" value="1"/>
</dbReference>
<keyword evidence="5 11" id="KW-0812">Transmembrane</keyword>
<dbReference type="Pfam" id="PF13855">
    <property type="entry name" value="LRR_8"/>
    <property type="match status" value="1"/>
</dbReference>
<evidence type="ECO:0000256" key="5">
    <source>
        <dbReference type="ARBA" id="ARBA00022692"/>
    </source>
</evidence>
<evidence type="ECO:0000256" key="7">
    <source>
        <dbReference type="ARBA" id="ARBA00022737"/>
    </source>
</evidence>
<sequence length="492" mass="55526">MGLLDVLDVSFKNFSREVPKELLAGCLKLLVLKLSKNNFQGHLFSSNFNLNNLEVLRINDNKFSGTLSNVLAKCSCSLSFLDVDNNNMVGKIISWICNQTKLALLLLRDNFFSGQISCETTSLIFLDLSHNPFSESLPSWSRKGSLNHIHLEENFFLGSIPKAFLNVSGLLSLDISHNKLSGKIPRAIGKLSSLKILLLRGNRLSGAIRTNLCQLVKINLMDLSSNFFFGSIPHCFQDITFGKNHSYEFSTNYVIIMTSTKCGSVSEDSMPLVVFDDYKSTEEVNFITKNLLISYKDNILNYMSGLDLSCNNLMGEIPLELGKLSSVRALNLSHNQLIESLDLSYNTLSGHIPLTLIEFHFLAMFSVAHNNLSGRTPEMKQQFGTFSKSNYKGNLFLCGLPLDKKCTSIDDLPRMLTKSSSIGDGKWYEVDQVVFYASFSVSYIMFFLGVIIVLYINTYWRLRCFNLIEFYLYACYYFVSDTLRGLSNRLCN</sequence>
<comment type="subcellular location">
    <subcellularLocation>
        <location evidence="1">Cell membrane</location>
    </subcellularLocation>
    <subcellularLocation>
        <location evidence="10">Endomembrane system</location>
        <topology evidence="10">Single-pass membrane protein</topology>
    </subcellularLocation>
</comment>
<evidence type="ECO:0000256" key="8">
    <source>
        <dbReference type="ARBA" id="ARBA00022989"/>
    </source>
</evidence>
<evidence type="ECO:0000256" key="1">
    <source>
        <dbReference type="ARBA" id="ARBA00004236"/>
    </source>
</evidence>
<dbReference type="InterPro" id="IPR051502">
    <property type="entry name" value="RLP_Defense_Trigger"/>
</dbReference>
<dbReference type="EMBL" id="PKMF04000480">
    <property type="protein sequence ID" value="KAK7829534.1"/>
    <property type="molecule type" value="Genomic_DNA"/>
</dbReference>
<evidence type="ECO:0000256" key="2">
    <source>
        <dbReference type="ARBA" id="ARBA00009592"/>
    </source>
</evidence>
<keyword evidence="3" id="KW-1003">Cell membrane</keyword>
<feature type="transmembrane region" description="Helical" evidence="11">
    <location>
        <begin position="433"/>
        <end position="456"/>
    </location>
</feature>
<evidence type="ECO:0000313" key="12">
    <source>
        <dbReference type="EMBL" id="KAK7829534.1"/>
    </source>
</evidence>
<evidence type="ECO:0000256" key="6">
    <source>
        <dbReference type="ARBA" id="ARBA00022729"/>
    </source>
</evidence>
<dbReference type="GO" id="GO:0005886">
    <property type="term" value="C:plasma membrane"/>
    <property type="evidence" value="ECO:0007669"/>
    <property type="project" value="UniProtKB-SubCell"/>
</dbReference>
<dbReference type="GO" id="GO:0012505">
    <property type="term" value="C:endomembrane system"/>
    <property type="evidence" value="ECO:0007669"/>
    <property type="project" value="UniProtKB-SubCell"/>
</dbReference>
<dbReference type="SUPFAM" id="SSF52058">
    <property type="entry name" value="L domain-like"/>
    <property type="match status" value="2"/>
</dbReference>
<dbReference type="Gene3D" id="3.80.10.10">
    <property type="entry name" value="Ribonuclease Inhibitor"/>
    <property type="match status" value="2"/>
</dbReference>
<protein>
    <submittedName>
        <fullName evidence="12">Receptor-like protein 1</fullName>
    </submittedName>
</protein>
<keyword evidence="9 11" id="KW-0472">Membrane</keyword>
<keyword evidence="6" id="KW-0732">Signal</keyword>
<comment type="similarity">
    <text evidence="2">Belongs to the RLP family.</text>
</comment>
<dbReference type="PRINTS" id="PR00019">
    <property type="entry name" value="LEURICHRPT"/>
</dbReference>
<organism evidence="12 13">
    <name type="scientific">Quercus suber</name>
    <name type="common">Cork oak</name>
    <dbReference type="NCBI Taxonomy" id="58331"/>
    <lineage>
        <taxon>Eukaryota</taxon>
        <taxon>Viridiplantae</taxon>
        <taxon>Streptophyta</taxon>
        <taxon>Embryophyta</taxon>
        <taxon>Tracheophyta</taxon>
        <taxon>Spermatophyta</taxon>
        <taxon>Magnoliopsida</taxon>
        <taxon>eudicotyledons</taxon>
        <taxon>Gunneridae</taxon>
        <taxon>Pentapetalae</taxon>
        <taxon>rosids</taxon>
        <taxon>fabids</taxon>
        <taxon>Fagales</taxon>
        <taxon>Fagaceae</taxon>
        <taxon>Quercus</taxon>
    </lineage>
</organism>
<comment type="caution">
    <text evidence="12">The sequence shown here is derived from an EMBL/GenBank/DDBJ whole genome shotgun (WGS) entry which is preliminary data.</text>
</comment>
<gene>
    <name evidence="12" type="primary">RLP1_1</name>
    <name evidence="12" type="ORF">CFP56_029023</name>
</gene>
<dbReference type="Proteomes" id="UP000237347">
    <property type="component" value="Unassembled WGS sequence"/>
</dbReference>
<dbReference type="InterPro" id="IPR032675">
    <property type="entry name" value="LRR_dom_sf"/>
</dbReference>
<keyword evidence="7" id="KW-0677">Repeat</keyword>
<evidence type="ECO:0000256" key="10">
    <source>
        <dbReference type="ARBA" id="ARBA00037847"/>
    </source>
</evidence>
<dbReference type="InterPro" id="IPR001611">
    <property type="entry name" value="Leu-rich_rpt"/>
</dbReference>
<accession>A0AAW0JRA2</accession>
<evidence type="ECO:0000256" key="11">
    <source>
        <dbReference type="SAM" id="Phobius"/>
    </source>
</evidence>